<keyword evidence="2" id="KW-1185">Reference proteome</keyword>
<dbReference type="PANTHER" id="PTHR40036:SF1">
    <property type="entry name" value="MACROCIN O-METHYLTRANSFERASE"/>
    <property type="match status" value="1"/>
</dbReference>
<dbReference type="PANTHER" id="PTHR40036">
    <property type="entry name" value="MACROCIN O-METHYLTRANSFERASE"/>
    <property type="match status" value="1"/>
</dbReference>
<dbReference type="KEGG" id="sku:Sulku_2394"/>
<dbReference type="STRING" id="709032.Sulku_2394"/>
<dbReference type="eggNOG" id="COG4122">
    <property type="taxonomic scope" value="Bacteria"/>
</dbReference>
<evidence type="ECO:0000313" key="2">
    <source>
        <dbReference type="Proteomes" id="UP000008721"/>
    </source>
</evidence>
<dbReference type="AlphaFoldDB" id="E4TYA9"/>
<evidence type="ECO:0000313" key="1">
    <source>
        <dbReference type="EMBL" id="ADR35054.1"/>
    </source>
</evidence>
<protein>
    <recommendedName>
        <fullName evidence="3">Methyltransferase</fullName>
    </recommendedName>
</protein>
<organism evidence="1 2">
    <name type="scientific">Sulfuricurvum kujiense (strain ATCC BAA-921 / DSM 16994 / JCM 11577 / YK-1)</name>
    <dbReference type="NCBI Taxonomy" id="709032"/>
    <lineage>
        <taxon>Bacteria</taxon>
        <taxon>Pseudomonadati</taxon>
        <taxon>Campylobacterota</taxon>
        <taxon>Epsilonproteobacteria</taxon>
        <taxon>Campylobacterales</taxon>
        <taxon>Sulfurimonadaceae</taxon>
        <taxon>Sulfuricurvum</taxon>
    </lineage>
</organism>
<accession>E4TYA9</accession>
<dbReference type="SUPFAM" id="SSF53335">
    <property type="entry name" value="S-adenosyl-L-methionine-dependent methyltransferases"/>
    <property type="match status" value="1"/>
</dbReference>
<dbReference type="Proteomes" id="UP000008721">
    <property type="component" value="Chromosome"/>
</dbReference>
<reference evidence="1 2" key="1">
    <citation type="journal article" date="2012" name="Stand. Genomic Sci.">
        <title>Complete genome sequence of the sulfur compounds oxidizing chemolithoautotroph Sulfuricurvum kujiense type strain (YK-1(T)).</title>
        <authorList>
            <person name="Han C."/>
            <person name="Kotsyurbenko O."/>
            <person name="Chertkov O."/>
            <person name="Held B."/>
            <person name="Lapidus A."/>
            <person name="Nolan M."/>
            <person name="Lucas S."/>
            <person name="Hammon N."/>
            <person name="Deshpande S."/>
            <person name="Cheng J.F."/>
            <person name="Tapia R."/>
            <person name="Goodwin L.A."/>
            <person name="Pitluck S."/>
            <person name="Liolios K."/>
            <person name="Pagani I."/>
            <person name="Ivanova N."/>
            <person name="Mavromatis K."/>
            <person name="Mikhailova N."/>
            <person name="Pati A."/>
            <person name="Chen A."/>
            <person name="Palaniappan K."/>
            <person name="Land M."/>
            <person name="Hauser L."/>
            <person name="Chang Y.J."/>
            <person name="Jeffries C.D."/>
            <person name="Brambilla E.M."/>
            <person name="Rohde M."/>
            <person name="Spring S."/>
            <person name="Sikorski J."/>
            <person name="Goker M."/>
            <person name="Woyke T."/>
            <person name="Bristow J."/>
            <person name="Eisen J.A."/>
            <person name="Markowitz V."/>
            <person name="Hugenholtz P."/>
            <person name="Kyrpides N.C."/>
            <person name="Klenk H.P."/>
            <person name="Detter J.C."/>
        </authorList>
    </citation>
    <scope>NUCLEOTIDE SEQUENCE [LARGE SCALE GENOMIC DNA]</scope>
    <source>
        <strain evidence="2">ATCC BAA-921 / DSM 16994 / JCM 11577 / YK-1</strain>
    </source>
</reference>
<dbReference type="Gene3D" id="3.40.50.150">
    <property type="entry name" value="Vaccinia Virus protein VP39"/>
    <property type="match status" value="1"/>
</dbReference>
<proteinExistence type="predicted"/>
<dbReference type="EMBL" id="CP002355">
    <property type="protein sequence ID" value="ADR35054.1"/>
    <property type="molecule type" value="Genomic_DNA"/>
</dbReference>
<sequence>MFKRWVKKLFLLIDLEIQRKPKIPIKQFESDENFTALYSLAQRKTQMETSDNLSRRERHYVLNQLIEKAPMNGEVAECGCWRGLSAYQIAYKMAKRGFQNRFIIFDSFEGLSDFEEADIPLGGIKDQEARKKEFACGEDIVRNNLKDFNFIDYKKGWIPERFPETSDRSFGFVHIDVDMYQPILDALGFFYPRMLKGGIIVLDDYGFTYFPGAKKATDEFMKDKNDFFLALASGQAFIIKS</sequence>
<dbReference type="InterPro" id="IPR008884">
    <property type="entry name" value="TylF_MeTrfase"/>
</dbReference>
<name>E4TYA9_SULKY</name>
<gene>
    <name evidence="1" type="ordered locus">Sulku_2394</name>
</gene>
<dbReference type="HOGENOM" id="CLU_070011_1_0_7"/>
<dbReference type="Pfam" id="PF05711">
    <property type="entry name" value="TylF"/>
    <property type="match status" value="1"/>
</dbReference>
<dbReference type="InterPro" id="IPR029063">
    <property type="entry name" value="SAM-dependent_MTases_sf"/>
</dbReference>
<dbReference type="RefSeq" id="WP_013461251.1">
    <property type="nucleotide sequence ID" value="NC_014762.1"/>
</dbReference>
<evidence type="ECO:0008006" key="3">
    <source>
        <dbReference type="Google" id="ProtNLM"/>
    </source>
</evidence>